<feature type="non-terminal residue" evidence="2">
    <location>
        <position position="343"/>
    </location>
</feature>
<dbReference type="AlphaFoldDB" id="A0A9D3S781"/>
<dbReference type="InterPro" id="IPR019392">
    <property type="entry name" value="Miga"/>
</dbReference>
<reference evidence="2" key="1">
    <citation type="submission" date="2021-06" db="EMBL/GenBank/DDBJ databases">
        <title>Chromosome-level genome assembly of the red-tail catfish (Hemibagrus wyckioides).</title>
        <authorList>
            <person name="Shao F."/>
        </authorList>
    </citation>
    <scope>NUCLEOTIDE SEQUENCE</scope>
    <source>
        <strain evidence="2">EC202008001</strain>
        <tissue evidence="2">Blood</tissue>
    </source>
</reference>
<comment type="caution">
    <text evidence="2">The sequence shown here is derived from an EMBL/GenBank/DDBJ whole genome shotgun (WGS) entry which is preliminary data.</text>
</comment>
<evidence type="ECO:0000256" key="1">
    <source>
        <dbReference type="SAM" id="MobiDB-lite"/>
    </source>
</evidence>
<name>A0A9D3S781_9TELE</name>
<protein>
    <submittedName>
        <fullName evidence="2">Uncharacterized protein</fullName>
    </submittedName>
</protein>
<evidence type="ECO:0000313" key="2">
    <source>
        <dbReference type="EMBL" id="KAG7313791.1"/>
    </source>
</evidence>
<keyword evidence="3" id="KW-1185">Reference proteome</keyword>
<feature type="compositionally biased region" description="Acidic residues" evidence="1">
    <location>
        <begin position="176"/>
        <end position="185"/>
    </location>
</feature>
<dbReference type="OrthoDB" id="8964675at2759"/>
<sequence>SPSPLRTPPPVIEPILQLLPTEPHKEPSAVILEAVMFIMLFISQTLDAGELISACRNIQFLSAHTFTFLSGVLYMDISRDMIGMMRGPESRLCWFESAETHCLTREGFPFHNNCEDSFPGIQVIEPILQLLPTEPHEEPSAVILVSCTFLHVAKDGQVNTSTWEQEQVDSPHSDSEEQYDSEESEERLNPEELEVPFICCHLSDRGVTEIGLKVPALREAFATLLASIHNQNFLFMAGKKIVMRLAAANNQDAVGVQLAYEALIRFLRTPSNQESIKAELSSCVYHYNFVDIFFELLLFGYFTNSSIPETFTGGFLERLLALFSMWDVDVWEPAAELYFTVLI</sequence>
<accession>A0A9D3S781</accession>
<dbReference type="GO" id="GO:0008053">
    <property type="term" value="P:mitochondrial fusion"/>
    <property type="evidence" value="ECO:0007669"/>
    <property type="project" value="InterPro"/>
</dbReference>
<proteinExistence type="predicted"/>
<dbReference type="Proteomes" id="UP000824219">
    <property type="component" value="Unassembled WGS sequence"/>
</dbReference>
<dbReference type="EMBL" id="JAHKSW010000032">
    <property type="protein sequence ID" value="KAG7313791.1"/>
    <property type="molecule type" value="Genomic_DNA"/>
</dbReference>
<evidence type="ECO:0000313" key="3">
    <source>
        <dbReference type="Proteomes" id="UP000824219"/>
    </source>
</evidence>
<feature type="non-terminal residue" evidence="2">
    <location>
        <position position="1"/>
    </location>
</feature>
<feature type="region of interest" description="Disordered" evidence="1">
    <location>
        <begin position="161"/>
        <end position="189"/>
    </location>
</feature>
<gene>
    <name evidence="2" type="ORF">KOW79_000071</name>
</gene>
<organism evidence="2 3">
    <name type="scientific">Hemibagrus wyckioides</name>
    <dbReference type="NCBI Taxonomy" id="337641"/>
    <lineage>
        <taxon>Eukaryota</taxon>
        <taxon>Metazoa</taxon>
        <taxon>Chordata</taxon>
        <taxon>Craniata</taxon>
        <taxon>Vertebrata</taxon>
        <taxon>Euteleostomi</taxon>
        <taxon>Actinopterygii</taxon>
        <taxon>Neopterygii</taxon>
        <taxon>Teleostei</taxon>
        <taxon>Ostariophysi</taxon>
        <taxon>Siluriformes</taxon>
        <taxon>Bagridae</taxon>
        <taxon>Hemibagrus</taxon>
    </lineage>
</organism>
<dbReference type="Pfam" id="PF10265">
    <property type="entry name" value="Miga"/>
    <property type="match status" value="1"/>
</dbReference>